<dbReference type="Pfam" id="PF13426">
    <property type="entry name" value="PAS_9"/>
    <property type="match status" value="1"/>
</dbReference>
<dbReference type="InterPro" id="IPR035965">
    <property type="entry name" value="PAS-like_dom_sf"/>
</dbReference>
<name>A0AAP2DY93_9BACT</name>
<protein>
    <submittedName>
        <fullName evidence="4">PAS domain S-box protein</fullName>
    </submittedName>
</protein>
<dbReference type="InterPro" id="IPR029016">
    <property type="entry name" value="GAF-like_dom_sf"/>
</dbReference>
<dbReference type="NCBIfam" id="TIGR00229">
    <property type="entry name" value="sensory_box"/>
    <property type="match status" value="1"/>
</dbReference>
<evidence type="ECO:0000313" key="5">
    <source>
        <dbReference type="Proteomes" id="UP001319080"/>
    </source>
</evidence>
<feature type="transmembrane region" description="Helical" evidence="2">
    <location>
        <begin position="35"/>
        <end position="55"/>
    </location>
</feature>
<dbReference type="SUPFAM" id="SSF55785">
    <property type="entry name" value="PYP-like sensor domain (PAS domain)"/>
    <property type="match status" value="2"/>
</dbReference>
<evidence type="ECO:0000313" key="4">
    <source>
        <dbReference type="EMBL" id="MBT1709435.1"/>
    </source>
</evidence>
<comment type="caution">
    <text evidence="4">The sequence shown here is derived from an EMBL/GenBank/DDBJ whole genome shotgun (WGS) entry which is preliminary data.</text>
</comment>
<dbReference type="AlphaFoldDB" id="A0AAP2DY93"/>
<dbReference type="InterPro" id="IPR000014">
    <property type="entry name" value="PAS"/>
</dbReference>
<keyword evidence="2" id="KW-0472">Membrane</keyword>
<dbReference type="EMBL" id="JAHESE010000013">
    <property type="protein sequence ID" value="MBT1709435.1"/>
    <property type="molecule type" value="Genomic_DNA"/>
</dbReference>
<dbReference type="Gene3D" id="3.30.450.20">
    <property type="entry name" value="PAS domain"/>
    <property type="match status" value="2"/>
</dbReference>
<feature type="transmembrane region" description="Helical" evidence="2">
    <location>
        <begin position="7"/>
        <end position="29"/>
    </location>
</feature>
<evidence type="ECO:0000256" key="2">
    <source>
        <dbReference type="SAM" id="Phobius"/>
    </source>
</evidence>
<keyword evidence="5" id="KW-1185">Reference proteome</keyword>
<dbReference type="InterPro" id="IPR003018">
    <property type="entry name" value="GAF"/>
</dbReference>
<dbReference type="RefSeq" id="WP_254085013.1">
    <property type="nucleotide sequence ID" value="NZ_JAHESE010000013.1"/>
</dbReference>
<keyword evidence="1" id="KW-0175">Coiled coil</keyword>
<accession>A0AAP2DY93</accession>
<proteinExistence type="predicted"/>
<reference evidence="4 5" key="1">
    <citation type="submission" date="2021-05" db="EMBL/GenBank/DDBJ databases">
        <title>A Polyphasic approach of four new species of the genus Ohtaekwangia: Ohtaekwangia histidinii sp. nov., Ohtaekwangia cretensis sp. nov., Ohtaekwangia indiensis sp. nov., Ohtaekwangia reichenbachii sp. nov. from diverse environment.</title>
        <authorList>
            <person name="Octaviana S."/>
        </authorList>
    </citation>
    <scope>NUCLEOTIDE SEQUENCE [LARGE SCALE GENOMIC DNA]</scope>
    <source>
        <strain evidence="4 5">PWU5</strain>
    </source>
</reference>
<dbReference type="Gene3D" id="3.30.450.40">
    <property type="match status" value="1"/>
</dbReference>
<keyword evidence="2" id="KW-0812">Transmembrane</keyword>
<evidence type="ECO:0000259" key="3">
    <source>
        <dbReference type="SMART" id="SM00065"/>
    </source>
</evidence>
<dbReference type="Pfam" id="PF13185">
    <property type="entry name" value="GAF_2"/>
    <property type="match status" value="1"/>
</dbReference>
<feature type="domain" description="GAF" evidence="3">
    <location>
        <begin position="164"/>
        <end position="310"/>
    </location>
</feature>
<dbReference type="Proteomes" id="UP001319080">
    <property type="component" value="Unassembled WGS sequence"/>
</dbReference>
<sequence>MKKRIVSLAIIFTVLMATLIGMSFLSFTGKGTVELTLAVAATVVMASMLGAWLSYVSKLVARSSDALNKKDQRISPWSFDNIDTLERDQEAIKKKFALSAQYISKLGQPESLDTIDEMLRNDTIGEALLRIRSDMHNLRGEENKRNWITQGLAMFSEILRNKAEIDEYAYQIISNLVRYIDANQAAMFIEYDDDDGRYLEMAACYAYDKRKYLDKKIRLGQGILGQVMYEKEFLFLKDVPPNYTQITSGLGAATPRNLVVVPLMLNEKFYGAIELALFRVLEPHQIEFLKKVSENIASEISSIKTFRHTQKLLDESKTLTNELQQREEEMQQNIEEMAAIQEQMNRKQAELDSYLSAINNTIASAEFDLLGNFVSANDIFLKVTGYSTSDLAGQQYNKIMKDDPSVRMMWDNLREGKFFSGEFRLRDKGSKELWLSGTFNPIVTGNGRPDKIMMFAQFTTQEKEKINDMGVMVNALKSTLPVVEFNEAFTCKTANDKFMKLFGVTRMNLKTKTLHDFLAPHYVPMFDHIRTEIVGKDFSSILLPMVRDGQVTTFEVSVTVAQNSDGTIARLIMILVKEVQEKVPVMAAS</sequence>
<gene>
    <name evidence="4" type="ORF">KK062_14425</name>
</gene>
<keyword evidence="2" id="KW-1133">Transmembrane helix</keyword>
<dbReference type="CDD" id="cd00130">
    <property type="entry name" value="PAS"/>
    <property type="match status" value="2"/>
</dbReference>
<dbReference type="InterPro" id="IPR013655">
    <property type="entry name" value="PAS_fold_3"/>
</dbReference>
<organism evidence="4 5">
    <name type="scientific">Dawidia cretensis</name>
    <dbReference type="NCBI Taxonomy" id="2782350"/>
    <lineage>
        <taxon>Bacteria</taxon>
        <taxon>Pseudomonadati</taxon>
        <taxon>Bacteroidota</taxon>
        <taxon>Cytophagia</taxon>
        <taxon>Cytophagales</taxon>
        <taxon>Chryseotaleaceae</taxon>
        <taxon>Dawidia</taxon>
    </lineage>
</organism>
<dbReference type="SUPFAM" id="SSF55781">
    <property type="entry name" value="GAF domain-like"/>
    <property type="match status" value="1"/>
</dbReference>
<dbReference type="Pfam" id="PF08447">
    <property type="entry name" value="PAS_3"/>
    <property type="match status" value="1"/>
</dbReference>
<dbReference type="SMART" id="SM00065">
    <property type="entry name" value="GAF"/>
    <property type="match status" value="1"/>
</dbReference>
<feature type="coiled-coil region" evidence="1">
    <location>
        <begin position="309"/>
        <end position="357"/>
    </location>
</feature>
<evidence type="ECO:0000256" key="1">
    <source>
        <dbReference type="SAM" id="Coils"/>
    </source>
</evidence>